<sequence>MTLWQWLALGPLEQSGDFYESTATVAGKYYGKVVKDSVYDGGSDFSSEYNLSFKCVTVKSAMGLDDSSDSGMNVIYSADLDGSRAFTSSAFGVGKSTTMSLNTTGVFRIGSGPMSQQCRTSTSPGTRCSPTLWRSARACPLHRRYASAGHGRHFRPDCGTHVPPGTW</sequence>
<dbReference type="Proteomes" id="UP001157125">
    <property type="component" value="Unassembled WGS sequence"/>
</dbReference>
<proteinExistence type="predicted"/>
<name>A0ABQ6IDA4_9MICO</name>
<dbReference type="RefSeq" id="WP_284328223.1">
    <property type="nucleotide sequence ID" value="NZ_BSUN01000001.1"/>
</dbReference>
<keyword evidence="2" id="KW-1185">Reference proteome</keyword>
<dbReference type="EMBL" id="BSUN01000001">
    <property type="protein sequence ID" value="GMA35832.1"/>
    <property type="molecule type" value="Genomic_DNA"/>
</dbReference>
<gene>
    <name evidence="1" type="ORF">GCM10025876_20360</name>
</gene>
<reference evidence="2" key="1">
    <citation type="journal article" date="2019" name="Int. J. Syst. Evol. Microbiol.">
        <title>The Global Catalogue of Microorganisms (GCM) 10K type strain sequencing project: providing services to taxonomists for standard genome sequencing and annotation.</title>
        <authorList>
            <consortium name="The Broad Institute Genomics Platform"/>
            <consortium name="The Broad Institute Genome Sequencing Center for Infectious Disease"/>
            <person name="Wu L."/>
            <person name="Ma J."/>
        </authorList>
    </citation>
    <scope>NUCLEOTIDE SEQUENCE [LARGE SCALE GENOMIC DNA]</scope>
    <source>
        <strain evidence="2">NBRC 112299</strain>
    </source>
</reference>
<organism evidence="1 2">
    <name type="scientific">Demequina litorisediminis</name>
    <dbReference type="NCBI Taxonomy" id="1849022"/>
    <lineage>
        <taxon>Bacteria</taxon>
        <taxon>Bacillati</taxon>
        <taxon>Actinomycetota</taxon>
        <taxon>Actinomycetes</taxon>
        <taxon>Micrococcales</taxon>
        <taxon>Demequinaceae</taxon>
        <taxon>Demequina</taxon>
    </lineage>
</organism>
<comment type="caution">
    <text evidence="1">The sequence shown here is derived from an EMBL/GenBank/DDBJ whole genome shotgun (WGS) entry which is preliminary data.</text>
</comment>
<evidence type="ECO:0000313" key="1">
    <source>
        <dbReference type="EMBL" id="GMA35832.1"/>
    </source>
</evidence>
<evidence type="ECO:0000313" key="2">
    <source>
        <dbReference type="Proteomes" id="UP001157125"/>
    </source>
</evidence>
<protein>
    <submittedName>
        <fullName evidence="1">Uncharacterized protein</fullName>
    </submittedName>
</protein>
<accession>A0ABQ6IDA4</accession>